<evidence type="ECO:0000313" key="11">
    <source>
        <dbReference type="Proteomes" id="UP000181941"/>
    </source>
</evidence>
<evidence type="ECO:0000256" key="3">
    <source>
        <dbReference type="ARBA" id="ARBA00022814"/>
    </source>
</evidence>
<dbReference type="SUPFAM" id="SSF69705">
    <property type="entry name" value="Transcription factor NusA, N-terminal domain"/>
    <property type="match status" value="1"/>
</dbReference>
<dbReference type="Gene3D" id="2.40.50.140">
    <property type="entry name" value="Nucleic acid-binding proteins"/>
    <property type="match status" value="1"/>
</dbReference>
<dbReference type="HAMAP" id="MF_00945_B">
    <property type="entry name" value="NusA_B"/>
    <property type="match status" value="1"/>
</dbReference>
<dbReference type="GO" id="GO:0031564">
    <property type="term" value="P:transcription antitermination"/>
    <property type="evidence" value="ECO:0007669"/>
    <property type="project" value="UniProtKB-UniRule"/>
</dbReference>
<keyword evidence="4 7" id="KW-0694">RNA-binding</keyword>
<feature type="coiled-coil region" evidence="8">
    <location>
        <begin position="74"/>
        <end position="101"/>
    </location>
</feature>
<dbReference type="InterPro" id="IPR025249">
    <property type="entry name" value="TF_NusA_KH_1st"/>
</dbReference>
<sequence>MSSEIAKSLQFLCDEKGLEYNVVLDALQTALAAAYRKDFGNKQQNIQVIFDPETGDMKIWDEKEVIEDIDEETLVHDQEELSKRREEAHKAERELSEEEMIGLMRFNPKTQIMLTEAKVHNKKAKLGDIIKIDLEHPGDFGRMAAQTAKQVIIQKLREAERGNVFEDFKNQEKGIVQGVVQRRDRSGGFIIDLGKITGILSSSEMMPRERYNLGTKMRFYVLSVSMGNRGPEIILSRKDKRIVEVVFSQEIPEIASGDVLIKGIARDAGNRSKVSVFTEDESIDPIGSCIGQRGSRITTIIEELGGEKIDIIQYSEKPIEYIKNSLSPAKINSVELNEEKKEALAMVASDQFSLAIGRGGQNVRLAAELTGWKIKVQDLGGEKEISSEDEVIEVEKVLQEKVEKSAQGGSALGGKEEIKTEEVVEDVVVEESASKIKEESVE</sequence>
<dbReference type="SMART" id="SM00316">
    <property type="entry name" value="S1"/>
    <property type="match status" value="1"/>
</dbReference>
<reference evidence="10 11" key="1">
    <citation type="journal article" date="2016" name="Environ. Microbiol.">
        <title>Genomic resolution of a cold subsurface aquifer community provides metabolic insights for novel microbes adapted to high CO concentrations.</title>
        <authorList>
            <person name="Probst A.J."/>
            <person name="Castelle C.J."/>
            <person name="Singh A."/>
            <person name="Brown C.T."/>
            <person name="Anantharaman K."/>
            <person name="Sharon I."/>
            <person name="Hug L.A."/>
            <person name="Burstein D."/>
            <person name="Emerson J.B."/>
            <person name="Thomas B.C."/>
            <person name="Banfield J.F."/>
        </authorList>
    </citation>
    <scope>NUCLEOTIDE SEQUENCE [LARGE SCALE GENOMIC DNA]</scope>
    <source>
        <strain evidence="10">CG1_02_32_51</strain>
    </source>
</reference>
<evidence type="ECO:0000256" key="6">
    <source>
        <dbReference type="ARBA" id="ARBA00023163"/>
    </source>
</evidence>
<proteinExistence type="inferred from homology"/>
<feature type="domain" description="S1 motif" evidence="9">
    <location>
        <begin position="173"/>
        <end position="238"/>
    </location>
</feature>
<dbReference type="NCBIfam" id="TIGR01953">
    <property type="entry name" value="NusA"/>
    <property type="match status" value="1"/>
</dbReference>
<dbReference type="PANTHER" id="PTHR22648:SF0">
    <property type="entry name" value="TRANSCRIPTION TERMINATION_ANTITERMINATION PROTEIN NUSA"/>
    <property type="match status" value="1"/>
</dbReference>
<dbReference type="SUPFAM" id="SSF54814">
    <property type="entry name" value="Prokaryotic type KH domain (KH-domain type II)"/>
    <property type="match status" value="2"/>
</dbReference>
<evidence type="ECO:0000259" key="9">
    <source>
        <dbReference type="PROSITE" id="PS50126"/>
    </source>
</evidence>
<evidence type="ECO:0000256" key="7">
    <source>
        <dbReference type="HAMAP-Rule" id="MF_00945"/>
    </source>
</evidence>
<comment type="function">
    <text evidence="7">Participates in both transcription termination and antitermination.</text>
</comment>
<evidence type="ECO:0000256" key="5">
    <source>
        <dbReference type="ARBA" id="ARBA00023015"/>
    </source>
</evidence>
<dbReference type="InterPro" id="IPR015946">
    <property type="entry name" value="KH_dom-like_a/b"/>
</dbReference>
<dbReference type="FunFam" id="3.30.300.20:FF:000005">
    <property type="entry name" value="Transcription termination/antitermination protein NusA"/>
    <property type="match status" value="1"/>
</dbReference>
<dbReference type="CDD" id="cd22529">
    <property type="entry name" value="KH-II_NusA_rpt2"/>
    <property type="match status" value="1"/>
</dbReference>
<dbReference type="Proteomes" id="UP000181941">
    <property type="component" value="Unassembled WGS sequence"/>
</dbReference>
<dbReference type="InterPro" id="IPR036555">
    <property type="entry name" value="NusA_N_sf"/>
</dbReference>
<dbReference type="PROSITE" id="PS50084">
    <property type="entry name" value="KH_TYPE_1"/>
    <property type="match status" value="1"/>
</dbReference>
<dbReference type="GO" id="GO:0003700">
    <property type="term" value="F:DNA-binding transcription factor activity"/>
    <property type="evidence" value="ECO:0007669"/>
    <property type="project" value="InterPro"/>
</dbReference>
<gene>
    <name evidence="7" type="primary">nusA</name>
    <name evidence="10" type="ORF">AUJ23_02190</name>
</gene>
<dbReference type="InterPro" id="IPR010213">
    <property type="entry name" value="TF_NusA"/>
</dbReference>
<evidence type="ECO:0000256" key="4">
    <source>
        <dbReference type="ARBA" id="ARBA00022884"/>
    </source>
</evidence>
<dbReference type="SUPFAM" id="SSF50249">
    <property type="entry name" value="Nucleic acid-binding proteins"/>
    <property type="match status" value="1"/>
</dbReference>
<dbReference type="Pfam" id="PF08529">
    <property type="entry name" value="NusA_N"/>
    <property type="match status" value="1"/>
</dbReference>
<evidence type="ECO:0000313" key="10">
    <source>
        <dbReference type="EMBL" id="OIO19254.1"/>
    </source>
</evidence>
<dbReference type="FunFam" id="3.30.300.20:FF:000002">
    <property type="entry name" value="Transcription termination/antitermination protein NusA"/>
    <property type="match status" value="1"/>
</dbReference>
<keyword evidence="2 7" id="KW-0963">Cytoplasm</keyword>
<dbReference type="Pfam" id="PF13184">
    <property type="entry name" value="KH_NusA_1st"/>
    <property type="match status" value="1"/>
</dbReference>
<evidence type="ECO:0000256" key="1">
    <source>
        <dbReference type="ARBA" id="ARBA00022472"/>
    </source>
</evidence>
<accession>A0A1J4U9N1</accession>
<dbReference type="CDD" id="cd04455">
    <property type="entry name" value="S1_NusA"/>
    <property type="match status" value="1"/>
</dbReference>
<comment type="caution">
    <text evidence="10">The sequence shown here is derived from an EMBL/GenBank/DDBJ whole genome shotgun (WGS) entry which is preliminary data.</text>
</comment>
<dbReference type="Gene3D" id="3.30.300.20">
    <property type="match status" value="2"/>
</dbReference>
<organism evidence="10 11">
    <name type="scientific">Candidatus Magasanikbacteria bacterium CG1_02_32_51</name>
    <dbReference type="NCBI Taxonomy" id="1805238"/>
    <lineage>
        <taxon>Bacteria</taxon>
        <taxon>Candidatus Magasanikiibacteriota</taxon>
    </lineage>
</organism>
<keyword evidence="5 7" id="KW-0805">Transcription regulation</keyword>
<name>A0A1J4U9N1_9BACT</name>
<dbReference type="EMBL" id="MNVC01000024">
    <property type="protein sequence ID" value="OIO19254.1"/>
    <property type="molecule type" value="Genomic_DNA"/>
</dbReference>
<evidence type="ECO:0000256" key="8">
    <source>
        <dbReference type="SAM" id="Coils"/>
    </source>
</evidence>
<dbReference type="PANTHER" id="PTHR22648">
    <property type="entry name" value="TRANSCRIPTION TERMINATION FACTOR NUSA"/>
    <property type="match status" value="1"/>
</dbReference>
<dbReference type="AlphaFoldDB" id="A0A1J4U9N1"/>
<dbReference type="InterPro" id="IPR058582">
    <property type="entry name" value="KH_NusA_2nd"/>
</dbReference>
<keyword evidence="1 7" id="KW-0806">Transcription termination</keyword>
<keyword evidence="6 7" id="KW-0804">Transcription</keyword>
<dbReference type="Gene3D" id="3.30.1480.10">
    <property type="entry name" value="NusA, N-terminal domain"/>
    <property type="match status" value="1"/>
</dbReference>
<dbReference type="CDD" id="cd02134">
    <property type="entry name" value="KH-II_NusA_rpt1"/>
    <property type="match status" value="1"/>
</dbReference>
<dbReference type="Pfam" id="PF26594">
    <property type="entry name" value="KH_NusA_2nd"/>
    <property type="match status" value="1"/>
</dbReference>
<dbReference type="PROSITE" id="PS50126">
    <property type="entry name" value="S1"/>
    <property type="match status" value="1"/>
</dbReference>
<dbReference type="InterPro" id="IPR013735">
    <property type="entry name" value="TF_NusA_N"/>
</dbReference>
<dbReference type="InterPro" id="IPR003029">
    <property type="entry name" value="S1_domain"/>
</dbReference>
<comment type="similarity">
    <text evidence="7">Belongs to the NusA family.</text>
</comment>
<dbReference type="InterPro" id="IPR012340">
    <property type="entry name" value="NA-bd_OB-fold"/>
</dbReference>
<dbReference type="STRING" id="1805238.AUJ23_02190"/>
<dbReference type="GO" id="GO:0006353">
    <property type="term" value="P:DNA-templated transcription termination"/>
    <property type="evidence" value="ECO:0007669"/>
    <property type="project" value="UniProtKB-UniRule"/>
</dbReference>
<evidence type="ECO:0000256" key="2">
    <source>
        <dbReference type="ARBA" id="ARBA00022490"/>
    </source>
</evidence>
<keyword evidence="3 7" id="KW-0889">Transcription antitermination</keyword>
<protein>
    <recommendedName>
        <fullName evidence="7">Transcription termination/antitermination protein NusA</fullName>
    </recommendedName>
</protein>
<dbReference type="InterPro" id="IPR004087">
    <property type="entry name" value="KH_dom"/>
</dbReference>
<dbReference type="InterPro" id="IPR009019">
    <property type="entry name" value="KH_sf_prok-type"/>
</dbReference>
<dbReference type="InterPro" id="IPR030842">
    <property type="entry name" value="TF_NusA_bacterial"/>
</dbReference>
<dbReference type="GO" id="GO:0005829">
    <property type="term" value="C:cytosol"/>
    <property type="evidence" value="ECO:0007669"/>
    <property type="project" value="TreeGrafter"/>
</dbReference>
<keyword evidence="8" id="KW-0175">Coiled coil</keyword>
<dbReference type="GO" id="GO:0003723">
    <property type="term" value="F:RNA binding"/>
    <property type="evidence" value="ECO:0007669"/>
    <property type="project" value="UniProtKB-UniRule"/>
</dbReference>
<comment type="subcellular location">
    <subcellularLocation>
        <location evidence="7">Cytoplasm</location>
    </subcellularLocation>
</comment>
<comment type="subunit">
    <text evidence="7">Monomer. Binds directly to the core enzyme of the DNA-dependent RNA polymerase and to nascent RNA.</text>
</comment>
<dbReference type="SMART" id="SM00322">
    <property type="entry name" value="KH"/>
    <property type="match status" value="2"/>
</dbReference>